<dbReference type="InParanoid" id="C7PW59"/>
<dbReference type="STRING" id="479433.Caci_4443"/>
<reference evidence="1 2" key="1">
    <citation type="journal article" date="2009" name="Stand. Genomic Sci.">
        <title>Complete genome sequence of Catenulispora acidiphila type strain (ID 139908).</title>
        <authorList>
            <person name="Copeland A."/>
            <person name="Lapidus A."/>
            <person name="Glavina Del Rio T."/>
            <person name="Nolan M."/>
            <person name="Lucas S."/>
            <person name="Chen F."/>
            <person name="Tice H."/>
            <person name="Cheng J.F."/>
            <person name="Bruce D."/>
            <person name="Goodwin L."/>
            <person name="Pitluck S."/>
            <person name="Mikhailova N."/>
            <person name="Pati A."/>
            <person name="Ivanova N."/>
            <person name="Mavromatis K."/>
            <person name="Chen A."/>
            <person name="Palaniappan K."/>
            <person name="Chain P."/>
            <person name="Land M."/>
            <person name="Hauser L."/>
            <person name="Chang Y.J."/>
            <person name="Jeffries C.D."/>
            <person name="Chertkov O."/>
            <person name="Brettin T."/>
            <person name="Detter J.C."/>
            <person name="Han C."/>
            <person name="Ali Z."/>
            <person name="Tindall B.J."/>
            <person name="Goker M."/>
            <person name="Bristow J."/>
            <person name="Eisen J.A."/>
            <person name="Markowitz V."/>
            <person name="Hugenholtz P."/>
            <person name="Kyrpides N.C."/>
            <person name="Klenk H.P."/>
        </authorList>
    </citation>
    <scope>NUCLEOTIDE SEQUENCE [LARGE SCALE GENOMIC DNA]</scope>
    <source>
        <strain evidence="2">DSM 44928 / JCM 14897 / NBRC 102108 / NRRL B-24433 / ID139908</strain>
    </source>
</reference>
<keyword evidence="2" id="KW-1185">Reference proteome</keyword>
<organism evidence="1 2">
    <name type="scientific">Catenulispora acidiphila (strain DSM 44928 / JCM 14897 / NBRC 102108 / NRRL B-24433 / ID139908)</name>
    <dbReference type="NCBI Taxonomy" id="479433"/>
    <lineage>
        <taxon>Bacteria</taxon>
        <taxon>Bacillati</taxon>
        <taxon>Actinomycetota</taxon>
        <taxon>Actinomycetes</taxon>
        <taxon>Catenulisporales</taxon>
        <taxon>Catenulisporaceae</taxon>
        <taxon>Catenulispora</taxon>
    </lineage>
</organism>
<dbReference type="EMBL" id="CP001700">
    <property type="protein sequence ID" value="ACU73307.1"/>
    <property type="molecule type" value="Genomic_DNA"/>
</dbReference>
<proteinExistence type="predicted"/>
<sequence length="301" mass="32005">MADPSAPEREAMRALAARVGDRANALAAEGCVAEVPALWETAIAGLSDKSSQALITLAYAWYQALHGEVEHGVRLAADLRDCAVSSVRSQVRVLIRNRVRVEPEVVERTWRAATGIPLPAWAFLSDADIDDVAEWIAASSWEESRALYGALAGRVTSQDIEYVLDEIVLGDVRLRTAVSVHRAVLVLGGDVGYRCLGDLPEVARVAGAAIVARDWNVLRACGTVELIVHGRAFLGGVHGVIAELMAAGDMAVSPAMAERVAALARDAQPWERRQVAADLAATGDVAMLGLVVGTDAESLDR</sequence>
<dbReference type="HOGENOM" id="CLU_923431_0_0_11"/>
<accession>C7PW59</accession>
<name>C7PW59_CATAD</name>
<dbReference type="AlphaFoldDB" id="C7PW59"/>
<gene>
    <name evidence="1" type="ordered locus">Caci_4443</name>
</gene>
<dbReference type="KEGG" id="cai:Caci_4443"/>
<protein>
    <submittedName>
        <fullName evidence="1">Uncharacterized protein</fullName>
    </submittedName>
</protein>
<evidence type="ECO:0000313" key="1">
    <source>
        <dbReference type="EMBL" id="ACU73307.1"/>
    </source>
</evidence>
<evidence type="ECO:0000313" key="2">
    <source>
        <dbReference type="Proteomes" id="UP000000851"/>
    </source>
</evidence>
<dbReference type="Proteomes" id="UP000000851">
    <property type="component" value="Chromosome"/>
</dbReference>
<dbReference type="RefSeq" id="WP_015793036.1">
    <property type="nucleotide sequence ID" value="NC_013131.1"/>
</dbReference>